<dbReference type="OMA" id="NILAIRW"/>
<feature type="domain" description="PiggyBac transposable element-derived protein" evidence="1">
    <location>
        <begin position="1"/>
        <end position="167"/>
    </location>
</feature>
<reference evidence="2 3" key="2">
    <citation type="journal article" date="2010" name="Nucleic Acids Res.">
        <title>BeetleBase in 2010: revisions to provide comprehensive genomic information for Tribolium castaneum.</title>
        <authorList>
            <person name="Kim H.S."/>
            <person name="Murphy T."/>
            <person name="Xia J."/>
            <person name="Caragea D."/>
            <person name="Park Y."/>
            <person name="Beeman R.W."/>
            <person name="Lorenzen M.D."/>
            <person name="Butcher S."/>
            <person name="Manak J.R."/>
            <person name="Brown S.J."/>
        </authorList>
    </citation>
    <scope>GENOME REANNOTATION</scope>
    <source>
        <strain evidence="2 3">Georgia GA2</strain>
    </source>
</reference>
<sequence length="168" mass="19679">MVLWRGRLFFRQYIKNKKRKYGVKFYELCESNGMILRIKIYCGKSETSAEMGHGADVVFELMEDYLDKGYMLFTDNFCNSVALAKALTTRKTYICGTLRSNRKGNSKDLVKKKQKKGEVAWCRNESVVLCKWRDKREVLTITNMHKVESVEVRNRNGKVTMKPNIIRD</sequence>
<dbReference type="HOGENOM" id="CLU_013052_1_3_1"/>
<name>D6X1L9_TRICA</name>
<dbReference type="eggNOG" id="ENOG502QWHD">
    <property type="taxonomic scope" value="Eukaryota"/>
</dbReference>
<gene>
    <name evidence="2" type="primary">GLEAN_01659</name>
    <name evidence="2" type="ORF">TcasGA2_TC001659</name>
</gene>
<keyword evidence="3" id="KW-1185">Reference proteome</keyword>
<evidence type="ECO:0000259" key="1">
    <source>
        <dbReference type="Pfam" id="PF13843"/>
    </source>
</evidence>
<dbReference type="PhylomeDB" id="D6X1L9"/>
<dbReference type="InterPro" id="IPR029526">
    <property type="entry name" value="PGBD"/>
</dbReference>
<protein>
    <submittedName>
        <fullName evidence="2">PiggyBac transposable element-derived protein 4-like Protein</fullName>
    </submittedName>
</protein>
<accession>D6X1L9</accession>
<reference evidence="2 3" key="1">
    <citation type="journal article" date="2008" name="Nature">
        <title>The genome of the model beetle and pest Tribolium castaneum.</title>
        <authorList>
            <consortium name="Tribolium Genome Sequencing Consortium"/>
            <person name="Richards S."/>
            <person name="Gibbs R.A."/>
            <person name="Weinstock G.M."/>
            <person name="Brown S.J."/>
            <person name="Denell R."/>
            <person name="Beeman R.W."/>
            <person name="Gibbs R."/>
            <person name="Beeman R.W."/>
            <person name="Brown S.J."/>
            <person name="Bucher G."/>
            <person name="Friedrich M."/>
            <person name="Grimmelikhuijzen C.J."/>
            <person name="Klingler M."/>
            <person name="Lorenzen M."/>
            <person name="Richards S."/>
            <person name="Roth S."/>
            <person name="Schroder R."/>
            <person name="Tautz D."/>
            <person name="Zdobnov E.M."/>
            <person name="Muzny D."/>
            <person name="Gibbs R.A."/>
            <person name="Weinstock G.M."/>
            <person name="Attaway T."/>
            <person name="Bell S."/>
            <person name="Buhay C.J."/>
            <person name="Chandrabose M.N."/>
            <person name="Chavez D."/>
            <person name="Clerk-Blankenburg K.P."/>
            <person name="Cree A."/>
            <person name="Dao M."/>
            <person name="Davis C."/>
            <person name="Chacko J."/>
            <person name="Dinh H."/>
            <person name="Dugan-Rocha S."/>
            <person name="Fowler G."/>
            <person name="Garner T.T."/>
            <person name="Garnes J."/>
            <person name="Gnirke A."/>
            <person name="Hawes A."/>
            <person name="Hernandez J."/>
            <person name="Hines S."/>
            <person name="Holder M."/>
            <person name="Hume J."/>
            <person name="Jhangiani S.N."/>
            <person name="Joshi V."/>
            <person name="Khan Z.M."/>
            <person name="Jackson L."/>
            <person name="Kovar C."/>
            <person name="Kowis A."/>
            <person name="Lee S."/>
            <person name="Lewis L.R."/>
            <person name="Margolis J."/>
            <person name="Morgan M."/>
            <person name="Nazareth L.V."/>
            <person name="Nguyen N."/>
            <person name="Okwuonu G."/>
            <person name="Parker D."/>
            <person name="Richards S."/>
            <person name="Ruiz S.J."/>
            <person name="Santibanez J."/>
            <person name="Savard J."/>
            <person name="Scherer S.E."/>
            <person name="Schneider B."/>
            <person name="Sodergren E."/>
            <person name="Tautz D."/>
            <person name="Vattahil S."/>
            <person name="Villasana D."/>
            <person name="White C.S."/>
            <person name="Wright R."/>
            <person name="Park Y."/>
            <person name="Beeman R.W."/>
            <person name="Lord J."/>
            <person name="Oppert B."/>
            <person name="Lorenzen M."/>
            <person name="Brown S."/>
            <person name="Wang L."/>
            <person name="Savard J."/>
            <person name="Tautz D."/>
            <person name="Richards S."/>
            <person name="Weinstock G."/>
            <person name="Gibbs R.A."/>
            <person name="Liu Y."/>
            <person name="Worley K."/>
            <person name="Weinstock G."/>
            <person name="Elsik C.G."/>
            <person name="Reese J.T."/>
            <person name="Elhaik E."/>
            <person name="Landan G."/>
            <person name="Graur D."/>
            <person name="Arensburger P."/>
            <person name="Atkinson P."/>
            <person name="Beeman R.W."/>
            <person name="Beidler J."/>
            <person name="Brown S.J."/>
            <person name="Demuth J.P."/>
            <person name="Drury D.W."/>
            <person name="Du Y.Z."/>
            <person name="Fujiwara H."/>
            <person name="Lorenzen M."/>
            <person name="Maselli V."/>
            <person name="Osanai M."/>
            <person name="Park Y."/>
            <person name="Robertson H.M."/>
            <person name="Tu Z."/>
            <person name="Wang J.J."/>
            <person name="Wang S."/>
            <person name="Richards S."/>
            <person name="Song H."/>
            <person name="Zhang L."/>
            <person name="Sodergren E."/>
            <person name="Werner D."/>
            <person name="Stanke M."/>
            <person name="Morgenstern B."/>
            <person name="Solovyev V."/>
            <person name="Kosarev P."/>
            <person name="Brown G."/>
            <person name="Chen H.C."/>
            <person name="Ermolaeva O."/>
            <person name="Hlavina W."/>
            <person name="Kapustin Y."/>
            <person name="Kiryutin B."/>
            <person name="Kitts P."/>
            <person name="Maglott D."/>
            <person name="Pruitt K."/>
            <person name="Sapojnikov V."/>
            <person name="Souvorov A."/>
            <person name="Mackey A.J."/>
            <person name="Waterhouse R.M."/>
            <person name="Wyder S."/>
            <person name="Zdobnov E.M."/>
            <person name="Zdobnov E.M."/>
            <person name="Wyder S."/>
            <person name="Kriventseva E.V."/>
            <person name="Kadowaki T."/>
            <person name="Bork P."/>
            <person name="Aranda M."/>
            <person name="Bao R."/>
            <person name="Beermann A."/>
            <person name="Berns N."/>
            <person name="Bolognesi R."/>
            <person name="Bonneton F."/>
            <person name="Bopp D."/>
            <person name="Brown S.J."/>
            <person name="Bucher G."/>
            <person name="Butts T."/>
            <person name="Chaumot A."/>
            <person name="Denell R.E."/>
            <person name="Ferrier D.E."/>
            <person name="Friedrich M."/>
            <person name="Gordon C.M."/>
            <person name="Jindra M."/>
            <person name="Klingler M."/>
            <person name="Lan Q."/>
            <person name="Lattorff H.M."/>
            <person name="Laudet V."/>
            <person name="von Levetsow C."/>
            <person name="Liu Z."/>
            <person name="Lutz R."/>
            <person name="Lynch J.A."/>
            <person name="da Fonseca R.N."/>
            <person name="Posnien N."/>
            <person name="Reuter R."/>
            <person name="Roth S."/>
            <person name="Savard J."/>
            <person name="Schinko J.B."/>
            <person name="Schmitt C."/>
            <person name="Schoppmeier M."/>
            <person name="Schroder R."/>
            <person name="Shippy T.D."/>
            <person name="Simonnet F."/>
            <person name="Marques-Souza H."/>
            <person name="Tautz D."/>
            <person name="Tomoyasu Y."/>
            <person name="Trauner J."/>
            <person name="Van der Zee M."/>
            <person name="Vervoort M."/>
            <person name="Wittkopp N."/>
            <person name="Wimmer E.A."/>
            <person name="Yang X."/>
            <person name="Jones A.K."/>
            <person name="Sattelle D.B."/>
            <person name="Ebert P.R."/>
            <person name="Nelson D."/>
            <person name="Scott J.G."/>
            <person name="Beeman R.W."/>
            <person name="Muthukrishnan S."/>
            <person name="Kramer K.J."/>
            <person name="Arakane Y."/>
            <person name="Beeman R.W."/>
            <person name="Zhu Q."/>
            <person name="Hogenkamp D."/>
            <person name="Dixit R."/>
            <person name="Oppert B."/>
            <person name="Jiang H."/>
            <person name="Zou Z."/>
            <person name="Marshall J."/>
            <person name="Elpidina E."/>
            <person name="Vinokurov K."/>
            <person name="Oppert C."/>
            <person name="Zou Z."/>
            <person name="Evans J."/>
            <person name="Lu Z."/>
            <person name="Zhao P."/>
            <person name="Sumathipala N."/>
            <person name="Altincicek B."/>
            <person name="Vilcinskas A."/>
            <person name="Williams M."/>
            <person name="Hultmark D."/>
            <person name="Hetru C."/>
            <person name="Jiang H."/>
            <person name="Grimmelikhuijzen C.J."/>
            <person name="Hauser F."/>
            <person name="Cazzamali G."/>
            <person name="Williamson M."/>
            <person name="Park Y."/>
            <person name="Li B."/>
            <person name="Tanaka Y."/>
            <person name="Predel R."/>
            <person name="Neupert S."/>
            <person name="Schachtner J."/>
            <person name="Verleyen P."/>
            <person name="Raible F."/>
            <person name="Bork P."/>
            <person name="Friedrich M."/>
            <person name="Walden K.K."/>
            <person name="Robertson H.M."/>
            <person name="Angeli S."/>
            <person name="Foret S."/>
            <person name="Bucher G."/>
            <person name="Schuetz S."/>
            <person name="Maleszka R."/>
            <person name="Wimmer E.A."/>
            <person name="Beeman R.W."/>
            <person name="Lorenzen M."/>
            <person name="Tomoyasu Y."/>
            <person name="Miller S.C."/>
            <person name="Grossmann D."/>
            <person name="Bucher G."/>
        </authorList>
    </citation>
    <scope>NUCLEOTIDE SEQUENCE [LARGE SCALE GENOMIC DNA]</scope>
    <source>
        <strain evidence="2 3">Georgia GA2</strain>
    </source>
</reference>
<dbReference type="PANTHER" id="PTHR46599">
    <property type="entry name" value="PIGGYBAC TRANSPOSABLE ELEMENT-DERIVED PROTEIN 4"/>
    <property type="match status" value="1"/>
</dbReference>
<dbReference type="Pfam" id="PF13843">
    <property type="entry name" value="DDE_Tnp_1_7"/>
    <property type="match status" value="1"/>
</dbReference>
<dbReference type="Proteomes" id="UP000007266">
    <property type="component" value="Linkage group 9"/>
</dbReference>
<dbReference type="PANTHER" id="PTHR46599:SF3">
    <property type="entry name" value="PIGGYBAC TRANSPOSABLE ELEMENT-DERIVED PROTEIN 4"/>
    <property type="match status" value="1"/>
</dbReference>
<dbReference type="AlphaFoldDB" id="D6X1L9"/>
<dbReference type="EMBL" id="KQ971370">
    <property type="protein sequence ID" value="EFA09333.1"/>
    <property type="molecule type" value="Genomic_DNA"/>
</dbReference>
<evidence type="ECO:0000313" key="2">
    <source>
        <dbReference type="EMBL" id="EFA09333.1"/>
    </source>
</evidence>
<evidence type="ECO:0000313" key="3">
    <source>
        <dbReference type="Proteomes" id="UP000007266"/>
    </source>
</evidence>
<proteinExistence type="predicted"/>
<organism evidence="2 3">
    <name type="scientific">Tribolium castaneum</name>
    <name type="common">Red flour beetle</name>
    <dbReference type="NCBI Taxonomy" id="7070"/>
    <lineage>
        <taxon>Eukaryota</taxon>
        <taxon>Metazoa</taxon>
        <taxon>Ecdysozoa</taxon>
        <taxon>Arthropoda</taxon>
        <taxon>Hexapoda</taxon>
        <taxon>Insecta</taxon>
        <taxon>Pterygota</taxon>
        <taxon>Neoptera</taxon>
        <taxon>Endopterygota</taxon>
        <taxon>Coleoptera</taxon>
        <taxon>Polyphaga</taxon>
        <taxon>Cucujiformia</taxon>
        <taxon>Tenebrionidae</taxon>
        <taxon>Tenebrionidae incertae sedis</taxon>
        <taxon>Tribolium</taxon>
    </lineage>
</organism>
<dbReference type="InParanoid" id="D6X1L9"/>